<evidence type="ECO:0000259" key="5">
    <source>
        <dbReference type="PROSITE" id="PS50089"/>
    </source>
</evidence>
<keyword evidence="1" id="KW-0863">Zinc-finger</keyword>
<dbReference type="GO" id="GO:0008270">
    <property type="term" value="F:zinc ion binding"/>
    <property type="evidence" value="ECO:0007669"/>
    <property type="project" value="UniProtKB-KW"/>
</dbReference>
<dbReference type="Proteomes" id="UP000504637">
    <property type="component" value="Unplaced"/>
</dbReference>
<feature type="region of interest" description="Disordered" evidence="2">
    <location>
        <begin position="433"/>
        <end position="497"/>
    </location>
</feature>
<evidence type="ECO:0000256" key="3">
    <source>
        <dbReference type="SAM" id="Phobius"/>
    </source>
</evidence>
<evidence type="ECO:0000313" key="6">
    <source>
        <dbReference type="Proteomes" id="UP000504637"/>
    </source>
</evidence>
<keyword evidence="3" id="KW-0472">Membrane</keyword>
<keyword evidence="3" id="KW-1133">Transmembrane helix</keyword>
<dbReference type="Gene3D" id="3.30.40.10">
    <property type="entry name" value="Zinc/RING finger domain, C3HC4 (zinc finger)"/>
    <property type="match status" value="1"/>
</dbReference>
<feature type="compositionally biased region" description="Basic residues" evidence="2">
    <location>
        <begin position="459"/>
        <end position="471"/>
    </location>
</feature>
<feature type="region of interest" description="Disordered" evidence="2">
    <location>
        <begin position="382"/>
        <end position="409"/>
    </location>
</feature>
<keyword evidence="1" id="KW-0479">Metal-binding</keyword>
<dbReference type="PANTHER" id="PTHR22765:SF416">
    <property type="entry name" value="E3 UBIQUITIN-PROTEIN LIGASE GODZILLA"/>
    <property type="match status" value="1"/>
</dbReference>
<dbReference type="PANTHER" id="PTHR22765">
    <property type="entry name" value="RING FINGER AND PROTEASE ASSOCIATED DOMAIN-CONTAINING"/>
    <property type="match status" value="1"/>
</dbReference>
<proteinExistence type="predicted"/>
<dbReference type="GO" id="GO:0005737">
    <property type="term" value="C:cytoplasm"/>
    <property type="evidence" value="ECO:0007669"/>
    <property type="project" value="TreeGrafter"/>
</dbReference>
<dbReference type="InterPro" id="IPR013083">
    <property type="entry name" value="Znf_RING/FYVE/PHD"/>
</dbReference>
<dbReference type="InterPro" id="IPR051826">
    <property type="entry name" value="E3_ubiquitin-ligase_domain"/>
</dbReference>
<dbReference type="SUPFAM" id="SSF57850">
    <property type="entry name" value="RING/U-box"/>
    <property type="match status" value="1"/>
</dbReference>
<evidence type="ECO:0000256" key="1">
    <source>
        <dbReference type="PROSITE-ProRule" id="PRU00175"/>
    </source>
</evidence>
<reference evidence="7" key="1">
    <citation type="submission" date="2020-01" db="EMBL/GenBank/DDBJ databases">
        <authorList>
            <consortium name="DOE Joint Genome Institute"/>
            <person name="Haridas S."/>
            <person name="Albert R."/>
            <person name="Binder M."/>
            <person name="Bloem J."/>
            <person name="Labutti K."/>
            <person name="Salamov A."/>
            <person name="Andreopoulos B."/>
            <person name="Baker S.E."/>
            <person name="Barry K."/>
            <person name="Bills G."/>
            <person name="Bluhm B.H."/>
            <person name="Cannon C."/>
            <person name="Castanera R."/>
            <person name="Culley D.E."/>
            <person name="Daum C."/>
            <person name="Ezra D."/>
            <person name="Gonzalez J.B."/>
            <person name="Henrissat B."/>
            <person name="Kuo A."/>
            <person name="Liang C."/>
            <person name="Lipzen A."/>
            <person name="Lutzoni F."/>
            <person name="Magnuson J."/>
            <person name="Mondo S."/>
            <person name="Nolan M."/>
            <person name="Ohm R."/>
            <person name="Pangilinan J."/>
            <person name="Park H.-J."/>
            <person name="Ramirez L."/>
            <person name="Alfaro M."/>
            <person name="Sun H."/>
            <person name="Tritt A."/>
            <person name="Yoshinaga Y."/>
            <person name="Zwiers L.-H."/>
            <person name="Turgeon B.G."/>
            <person name="Goodwin S.B."/>
            <person name="Spatafora J.W."/>
            <person name="Crous P.W."/>
            <person name="Grigoriev I.V."/>
        </authorList>
    </citation>
    <scope>NUCLEOTIDE SEQUENCE</scope>
    <source>
        <strain evidence="7">CBS 342.82</strain>
    </source>
</reference>
<keyword evidence="4" id="KW-0732">Signal</keyword>
<evidence type="ECO:0000256" key="4">
    <source>
        <dbReference type="SAM" id="SignalP"/>
    </source>
</evidence>
<dbReference type="CDD" id="cd16454">
    <property type="entry name" value="RING-H2_PA-TM-RING"/>
    <property type="match status" value="1"/>
</dbReference>
<keyword evidence="1" id="KW-0862">Zinc</keyword>
<dbReference type="InterPro" id="IPR001841">
    <property type="entry name" value="Znf_RING"/>
</dbReference>
<gene>
    <name evidence="7" type="ORF">K489DRAFT_428471</name>
</gene>
<keyword evidence="3" id="KW-0812">Transmembrane</keyword>
<dbReference type="AlphaFoldDB" id="A0A6J3MDE4"/>
<dbReference type="GO" id="GO:0061630">
    <property type="term" value="F:ubiquitin protein ligase activity"/>
    <property type="evidence" value="ECO:0007669"/>
    <property type="project" value="TreeGrafter"/>
</dbReference>
<dbReference type="GO" id="GO:0006511">
    <property type="term" value="P:ubiquitin-dependent protein catabolic process"/>
    <property type="evidence" value="ECO:0007669"/>
    <property type="project" value="TreeGrafter"/>
</dbReference>
<reference evidence="7" key="2">
    <citation type="submission" date="2020-04" db="EMBL/GenBank/DDBJ databases">
        <authorList>
            <consortium name="NCBI Genome Project"/>
        </authorList>
    </citation>
    <scope>NUCLEOTIDE SEQUENCE</scope>
    <source>
        <strain evidence="7">CBS 342.82</strain>
    </source>
</reference>
<dbReference type="PROSITE" id="PS50089">
    <property type="entry name" value="ZF_RING_2"/>
    <property type="match status" value="1"/>
</dbReference>
<dbReference type="Pfam" id="PF13639">
    <property type="entry name" value="zf-RING_2"/>
    <property type="match status" value="1"/>
</dbReference>
<dbReference type="OrthoDB" id="8062037at2759"/>
<evidence type="ECO:0000313" key="7">
    <source>
        <dbReference type="RefSeq" id="XP_033463071.1"/>
    </source>
</evidence>
<sequence length="497" mass="53786">MHLFNHALLMAATVVAALADIVPSNSTSFSNTFTYKLSFSGAARQFTVQPLTPLDTIQFQGLSGYPFLADVSNYTKLDQRYIALISCDASSNSAPPSMIFDQAINFQALAVVLYSITSTSCNLTNYSGSYSNIFTTDNAGDAASLLAAVIPNAVIHADLSRIPGNSSPNGNGGSGAMMIPPNTNIAMIILYSITGLVTALFLAIIVTGAIRAHRNPERYGPRNVTGRPRQSRARGLAKAMLDTLPIIKVGERQENAKPTDVEMVEGTHGPAEMLPASGSSQTNRQASHFETAAEGVIGGKQASLNIAGREETAAASVTQQSPELPESQGCSICTDEFELGQDQRVLPCDHRFHPACIDPWLLNVSGTCPLCRIDLRPKDQRDELEVDDPDRDGAGFAPPLNPAEEGQRNWRASLRHRILLGTGREDRLNALRELRRGNPAGPRTDTHPSQDEEAESNIRRRLRNTLRVRTRRIGEADQEHAETSPPRENVSGPSRPA</sequence>
<keyword evidence="6" id="KW-1185">Reference proteome</keyword>
<feature type="domain" description="RING-type" evidence="5">
    <location>
        <begin position="330"/>
        <end position="372"/>
    </location>
</feature>
<feature type="transmembrane region" description="Helical" evidence="3">
    <location>
        <begin position="188"/>
        <end position="210"/>
    </location>
</feature>
<evidence type="ECO:0000256" key="2">
    <source>
        <dbReference type="SAM" id="MobiDB-lite"/>
    </source>
</evidence>
<organism evidence="7">
    <name type="scientific">Dissoconium aciculare CBS 342.82</name>
    <dbReference type="NCBI Taxonomy" id="1314786"/>
    <lineage>
        <taxon>Eukaryota</taxon>
        <taxon>Fungi</taxon>
        <taxon>Dikarya</taxon>
        <taxon>Ascomycota</taxon>
        <taxon>Pezizomycotina</taxon>
        <taxon>Dothideomycetes</taxon>
        <taxon>Dothideomycetidae</taxon>
        <taxon>Mycosphaerellales</taxon>
        <taxon>Dissoconiaceae</taxon>
        <taxon>Dissoconium</taxon>
    </lineage>
</organism>
<name>A0A6J3MDE4_9PEZI</name>
<protein>
    <recommendedName>
        <fullName evidence="5">RING-type domain-containing protein</fullName>
    </recommendedName>
</protein>
<feature type="signal peptide" evidence="4">
    <location>
        <begin position="1"/>
        <end position="19"/>
    </location>
</feature>
<dbReference type="RefSeq" id="XP_033463071.1">
    <property type="nucleotide sequence ID" value="XM_033608339.1"/>
</dbReference>
<reference evidence="7" key="3">
    <citation type="submission" date="2025-08" db="UniProtKB">
        <authorList>
            <consortium name="RefSeq"/>
        </authorList>
    </citation>
    <scope>IDENTIFICATION</scope>
    <source>
        <strain evidence="7">CBS 342.82</strain>
    </source>
</reference>
<dbReference type="GeneID" id="54366139"/>
<accession>A0A6J3MDE4</accession>
<feature type="compositionally biased region" description="Basic and acidic residues" evidence="2">
    <location>
        <begin position="472"/>
        <end position="482"/>
    </location>
</feature>
<dbReference type="SMART" id="SM00184">
    <property type="entry name" value="RING"/>
    <property type="match status" value="1"/>
</dbReference>
<feature type="chain" id="PRO_5027088774" description="RING-type domain-containing protein" evidence="4">
    <location>
        <begin position="20"/>
        <end position="497"/>
    </location>
</feature>